<evidence type="ECO:0000259" key="2">
    <source>
        <dbReference type="Pfam" id="PF00496"/>
    </source>
</evidence>
<dbReference type="PIRSF" id="PIRSF002741">
    <property type="entry name" value="MppA"/>
    <property type="match status" value="1"/>
</dbReference>
<dbReference type="Proteomes" id="UP000469215">
    <property type="component" value="Unassembled WGS sequence"/>
</dbReference>
<evidence type="ECO:0000256" key="1">
    <source>
        <dbReference type="SAM" id="MobiDB-lite"/>
    </source>
</evidence>
<dbReference type="GO" id="GO:1904680">
    <property type="term" value="F:peptide transmembrane transporter activity"/>
    <property type="evidence" value="ECO:0007669"/>
    <property type="project" value="TreeGrafter"/>
</dbReference>
<feature type="region of interest" description="Disordered" evidence="1">
    <location>
        <begin position="508"/>
        <end position="538"/>
    </location>
</feature>
<dbReference type="AlphaFoldDB" id="A0A6N9H3J3"/>
<dbReference type="GO" id="GO:0042597">
    <property type="term" value="C:periplasmic space"/>
    <property type="evidence" value="ECO:0007669"/>
    <property type="project" value="UniProtKB-ARBA"/>
</dbReference>
<keyword evidence="4" id="KW-1185">Reference proteome</keyword>
<proteinExistence type="predicted"/>
<reference evidence="3 4" key="1">
    <citation type="submission" date="2020-01" db="EMBL/GenBank/DDBJ databases">
        <authorList>
            <person name="Deng T."/>
        </authorList>
    </citation>
    <scope>NUCLEOTIDE SEQUENCE [LARGE SCALE GENOMIC DNA]</scope>
    <source>
        <strain evidence="3 4">5221</strain>
    </source>
</reference>
<feature type="compositionally biased region" description="Low complexity" evidence="1">
    <location>
        <begin position="517"/>
        <end position="532"/>
    </location>
</feature>
<name>A0A6N9H3J3_9MICO</name>
<dbReference type="Gene3D" id="3.10.105.10">
    <property type="entry name" value="Dipeptide-binding Protein, Domain 3"/>
    <property type="match status" value="1"/>
</dbReference>
<dbReference type="EMBL" id="WWEQ01000003">
    <property type="protein sequence ID" value="MYM18608.1"/>
    <property type="molecule type" value="Genomic_DNA"/>
</dbReference>
<dbReference type="SUPFAM" id="SSF53850">
    <property type="entry name" value="Periplasmic binding protein-like II"/>
    <property type="match status" value="1"/>
</dbReference>
<gene>
    <name evidence="3" type="ORF">GSY69_01080</name>
</gene>
<dbReference type="Gene3D" id="3.40.190.10">
    <property type="entry name" value="Periplasmic binding protein-like II"/>
    <property type="match status" value="1"/>
</dbReference>
<dbReference type="InterPro" id="IPR000914">
    <property type="entry name" value="SBP_5_dom"/>
</dbReference>
<dbReference type="PANTHER" id="PTHR30290:SF65">
    <property type="entry name" value="MONOACYL PHOSPHATIDYLINOSITOL TETRAMANNOSIDE-BINDING PROTEIN LPQW-RELATED"/>
    <property type="match status" value="1"/>
</dbReference>
<organism evidence="3 4">
    <name type="scientific">Brevibacterium rongguiense</name>
    <dbReference type="NCBI Taxonomy" id="2695267"/>
    <lineage>
        <taxon>Bacteria</taxon>
        <taxon>Bacillati</taxon>
        <taxon>Actinomycetota</taxon>
        <taxon>Actinomycetes</taxon>
        <taxon>Micrococcales</taxon>
        <taxon>Brevibacteriaceae</taxon>
        <taxon>Brevibacterium</taxon>
    </lineage>
</organism>
<evidence type="ECO:0000313" key="3">
    <source>
        <dbReference type="EMBL" id="MYM18608.1"/>
    </source>
</evidence>
<dbReference type="PANTHER" id="PTHR30290">
    <property type="entry name" value="PERIPLASMIC BINDING COMPONENT OF ABC TRANSPORTER"/>
    <property type="match status" value="1"/>
</dbReference>
<dbReference type="InterPro" id="IPR039424">
    <property type="entry name" value="SBP_5"/>
</dbReference>
<protein>
    <submittedName>
        <fullName evidence="3">ABC transporter substrate-binding protein</fullName>
    </submittedName>
</protein>
<feature type="domain" description="Solute-binding protein family 5" evidence="2">
    <location>
        <begin position="61"/>
        <end position="417"/>
    </location>
</feature>
<dbReference type="InterPro" id="IPR030678">
    <property type="entry name" value="Peptide/Ni-bd"/>
</dbReference>
<dbReference type="Pfam" id="PF00496">
    <property type="entry name" value="SBP_bac_5"/>
    <property type="match status" value="1"/>
</dbReference>
<dbReference type="GO" id="GO:0043190">
    <property type="term" value="C:ATP-binding cassette (ABC) transporter complex"/>
    <property type="evidence" value="ECO:0007669"/>
    <property type="project" value="InterPro"/>
</dbReference>
<dbReference type="GO" id="GO:0015833">
    <property type="term" value="P:peptide transport"/>
    <property type="evidence" value="ECO:0007669"/>
    <property type="project" value="TreeGrafter"/>
</dbReference>
<comment type="caution">
    <text evidence="3">The sequence shown here is derived from an EMBL/GenBank/DDBJ whole genome shotgun (WGS) entry which is preliminary data.</text>
</comment>
<accession>A0A6N9H3J3</accession>
<evidence type="ECO:0000313" key="4">
    <source>
        <dbReference type="Proteomes" id="UP000469215"/>
    </source>
</evidence>
<sequence>MALAGCGAPAQAGAGANRLRLAFDSDPQCIDGQQMGNNTALTVARQLTDSLTDQDPESGAIVPWLAASWRVSADSKTFDFTLRDGVRFSDGTRFTAESVKENLEGIAGLSAKAQLGSTYLAGLSKVTAHGEHRVTVAFSAPNAQFLQATSTMTLGMYSHATLQRSPEQRCAGRIEGTGPFTVGRYTPGDGVSLERRAGYDWPSSRALHVGPAHVDGVDIGIVPESSVRTGSLSAGDIDVDTAVQQQDEEALEASDFTIAARANPGLVYSLMPNEKNAILADADVRRAIGAAVDRPELAAVLSHHQAPATSLLAKSTPGYRDHSAQLAHDPARAAALLERAGWRADPATGMRSRNGTPLRLSVRYWQTAPFIELVAQQLREVGIDLQLKKSTLAETTAARAAGDYDLEFSNLTRADPDIVRTLFDARGRNINQRAPGRVEELLNASAAQPDQRRRGAQVDGAVTELLTAGHAIPLVELSGVMSVRPGVRDLDFDASSRLQLYDTSLAAAGAQAPTSMRAPAAPQAADSRAAAAHEGSRP</sequence>